<dbReference type="EMBL" id="UINC01001054">
    <property type="protein sequence ID" value="SUZ69166.1"/>
    <property type="molecule type" value="Genomic_DNA"/>
</dbReference>
<gene>
    <name evidence="6" type="ORF">METZ01_LOCUS22020</name>
</gene>
<name>A0A381PQ48_9ZZZZ</name>
<dbReference type="GO" id="GO:0003677">
    <property type="term" value="F:DNA binding"/>
    <property type="evidence" value="ECO:0007669"/>
    <property type="project" value="UniProtKB-KW"/>
</dbReference>
<dbReference type="GO" id="GO:0043023">
    <property type="term" value="F:ribosomal large subunit binding"/>
    <property type="evidence" value="ECO:0007669"/>
    <property type="project" value="InterPro"/>
</dbReference>
<dbReference type="PROSITE" id="PS50889">
    <property type="entry name" value="S4"/>
    <property type="match status" value="1"/>
</dbReference>
<evidence type="ECO:0000313" key="6">
    <source>
        <dbReference type="EMBL" id="SUZ69166.1"/>
    </source>
</evidence>
<dbReference type="Pfam" id="PF01479">
    <property type="entry name" value="S4"/>
    <property type="match status" value="1"/>
</dbReference>
<evidence type="ECO:0000256" key="1">
    <source>
        <dbReference type="ARBA" id="ARBA00008396"/>
    </source>
</evidence>
<dbReference type="InterPro" id="IPR002942">
    <property type="entry name" value="S4_RNA-bd"/>
</dbReference>
<dbReference type="SMART" id="SM00363">
    <property type="entry name" value="S4"/>
    <property type="match status" value="1"/>
</dbReference>
<feature type="compositionally biased region" description="Basic residues" evidence="4">
    <location>
        <begin position="122"/>
        <end position="133"/>
    </location>
</feature>
<dbReference type="GO" id="GO:0034605">
    <property type="term" value="P:cellular response to heat"/>
    <property type="evidence" value="ECO:0007669"/>
    <property type="project" value="InterPro"/>
</dbReference>
<evidence type="ECO:0000256" key="4">
    <source>
        <dbReference type="SAM" id="MobiDB-lite"/>
    </source>
</evidence>
<evidence type="ECO:0000259" key="5">
    <source>
        <dbReference type="SMART" id="SM00363"/>
    </source>
</evidence>
<feature type="region of interest" description="Disordered" evidence="4">
    <location>
        <begin position="102"/>
        <end position="139"/>
    </location>
</feature>
<organism evidence="6">
    <name type="scientific">marine metagenome</name>
    <dbReference type="NCBI Taxonomy" id="408172"/>
    <lineage>
        <taxon>unclassified sequences</taxon>
        <taxon>metagenomes</taxon>
        <taxon>ecological metagenomes</taxon>
    </lineage>
</organism>
<dbReference type="SUPFAM" id="SSF55174">
    <property type="entry name" value="Alpha-L RNA-binding motif"/>
    <property type="match status" value="1"/>
</dbReference>
<dbReference type="Gene3D" id="3.10.290.10">
    <property type="entry name" value="RNA-binding S4 domain"/>
    <property type="match status" value="1"/>
</dbReference>
<reference evidence="6" key="1">
    <citation type="submission" date="2018-05" db="EMBL/GenBank/DDBJ databases">
        <authorList>
            <person name="Lanie J.A."/>
            <person name="Ng W.-L."/>
            <person name="Kazmierczak K.M."/>
            <person name="Andrzejewski T.M."/>
            <person name="Davidsen T.M."/>
            <person name="Wayne K.J."/>
            <person name="Tettelin H."/>
            <person name="Glass J.I."/>
            <person name="Rusch D."/>
            <person name="Podicherti R."/>
            <person name="Tsui H.-C.T."/>
            <person name="Winkler M.E."/>
        </authorList>
    </citation>
    <scope>NUCLEOTIDE SEQUENCE</scope>
</reference>
<dbReference type="PIRSF" id="PIRSF016821">
    <property type="entry name" value="HSP15"/>
    <property type="match status" value="1"/>
</dbReference>
<dbReference type="InterPro" id="IPR025708">
    <property type="entry name" value="HSP15"/>
</dbReference>
<accession>A0A381PQ48</accession>
<keyword evidence="3" id="KW-0238">DNA-binding</keyword>
<protein>
    <recommendedName>
        <fullName evidence="5">RNA-binding S4 domain-containing protein</fullName>
    </recommendedName>
</protein>
<proteinExistence type="inferred from homology"/>
<dbReference type="InterPro" id="IPR036986">
    <property type="entry name" value="S4_RNA-bd_sf"/>
</dbReference>
<keyword evidence="2" id="KW-0694">RNA-binding</keyword>
<sequence length="139" mass="16154">MAAKKVNKSDEPRIKARLDKWLWAARLYKTRTIAKQAVEGGKVYCEGLRAKPSKEIEEGMKLKLRTKFDEKAIIVKALSEKRLGASEAKLLYEETPESVSSRARLAEQRKAQPKYWPTPTKPTKKQRRILNRFKQREAR</sequence>
<dbReference type="AlphaFoldDB" id="A0A381PQ48"/>
<feature type="domain" description="RNA-binding S4" evidence="5">
    <location>
        <begin position="16"/>
        <end position="79"/>
    </location>
</feature>
<evidence type="ECO:0000256" key="2">
    <source>
        <dbReference type="ARBA" id="ARBA00022884"/>
    </source>
</evidence>
<dbReference type="CDD" id="cd00165">
    <property type="entry name" value="S4"/>
    <property type="match status" value="1"/>
</dbReference>
<comment type="similarity">
    <text evidence="1">Belongs to the HSP15 family.</text>
</comment>
<evidence type="ECO:0000256" key="3">
    <source>
        <dbReference type="ARBA" id="ARBA00023125"/>
    </source>
</evidence>
<dbReference type="GO" id="GO:0003727">
    <property type="term" value="F:single-stranded RNA binding"/>
    <property type="evidence" value="ECO:0007669"/>
    <property type="project" value="InterPro"/>
</dbReference>